<evidence type="ECO:0000256" key="7">
    <source>
        <dbReference type="SAM" id="Phobius"/>
    </source>
</evidence>
<dbReference type="InterPro" id="IPR016161">
    <property type="entry name" value="Ald_DH/histidinol_DH"/>
</dbReference>
<evidence type="ECO:0000256" key="4">
    <source>
        <dbReference type="ARBA" id="ARBA00066967"/>
    </source>
</evidence>
<dbReference type="InterPro" id="IPR016163">
    <property type="entry name" value="Ald_DH_C"/>
</dbReference>
<evidence type="ECO:0000256" key="5">
    <source>
        <dbReference type="ARBA" id="ARBA00071369"/>
    </source>
</evidence>
<organism evidence="9 10">
    <name type="scientific">Aspergillus caelatus</name>
    <dbReference type="NCBI Taxonomy" id="61420"/>
    <lineage>
        <taxon>Eukaryota</taxon>
        <taxon>Fungi</taxon>
        <taxon>Dikarya</taxon>
        <taxon>Ascomycota</taxon>
        <taxon>Pezizomycotina</taxon>
        <taxon>Eurotiomycetes</taxon>
        <taxon>Eurotiomycetidae</taxon>
        <taxon>Eurotiales</taxon>
        <taxon>Aspergillaceae</taxon>
        <taxon>Aspergillus</taxon>
        <taxon>Aspergillus subgen. Circumdati</taxon>
    </lineage>
</organism>
<feature type="transmembrane region" description="Helical" evidence="7">
    <location>
        <begin position="537"/>
        <end position="561"/>
    </location>
</feature>
<dbReference type="InterPro" id="IPR016162">
    <property type="entry name" value="Ald_DH_N"/>
</dbReference>
<proteinExistence type="inferred from homology"/>
<dbReference type="CDD" id="cd07135">
    <property type="entry name" value="ALDH_F14-YMR110C"/>
    <property type="match status" value="1"/>
</dbReference>
<feature type="domain" description="Aldehyde dehydrogenase" evidence="8">
    <location>
        <begin position="55"/>
        <end position="490"/>
    </location>
</feature>
<dbReference type="GO" id="GO:0005737">
    <property type="term" value="C:cytoplasm"/>
    <property type="evidence" value="ECO:0007669"/>
    <property type="project" value="TreeGrafter"/>
</dbReference>
<dbReference type="RefSeq" id="XP_031920778.1">
    <property type="nucleotide sequence ID" value="XM_032073669.1"/>
</dbReference>
<dbReference type="Pfam" id="PF00171">
    <property type="entry name" value="Aldedh"/>
    <property type="match status" value="1"/>
</dbReference>
<dbReference type="PROSITE" id="PS00070">
    <property type="entry name" value="ALDEHYDE_DEHYDR_CYS"/>
    <property type="match status" value="1"/>
</dbReference>
<reference evidence="9 10" key="1">
    <citation type="submission" date="2019-04" db="EMBL/GenBank/DDBJ databases">
        <title>Friends and foes A comparative genomics studyof 23 Aspergillus species from section Flavi.</title>
        <authorList>
            <consortium name="DOE Joint Genome Institute"/>
            <person name="Kjaerbolling I."/>
            <person name="Vesth T."/>
            <person name="Frisvad J.C."/>
            <person name="Nybo J.L."/>
            <person name="Theobald S."/>
            <person name="Kildgaard S."/>
            <person name="Isbrandt T."/>
            <person name="Kuo A."/>
            <person name="Sato A."/>
            <person name="Lyhne E.K."/>
            <person name="Kogle M.E."/>
            <person name="Wiebenga A."/>
            <person name="Kun R.S."/>
            <person name="Lubbers R.J."/>
            <person name="Makela M.R."/>
            <person name="Barry K."/>
            <person name="Chovatia M."/>
            <person name="Clum A."/>
            <person name="Daum C."/>
            <person name="Haridas S."/>
            <person name="He G."/>
            <person name="LaButti K."/>
            <person name="Lipzen A."/>
            <person name="Mondo S."/>
            <person name="Riley R."/>
            <person name="Salamov A."/>
            <person name="Simmons B.A."/>
            <person name="Magnuson J.K."/>
            <person name="Henrissat B."/>
            <person name="Mortensen U.H."/>
            <person name="Larsen T.O."/>
            <person name="Devries R.P."/>
            <person name="Grigoriev I.V."/>
            <person name="Machida M."/>
            <person name="Baker S.E."/>
            <person name="Andersen M.R."/>
        </authorList>
    </citation>
    <scope>NUCLEOTIDE SEQUENCE [LARGE SCALE GENOMIC DNA]</scope>
    <source>
        <strain evidence="9 10">CBS 763.97</strain>
    </source>
</reference>
<dbReference type="PANTHER" id="PTHR43570:SF16">
    <property type="entry name" value="ALDEHYDE DEHYDROGENASE TYPE III, ISOFORM Q"/>
    <property type="match status" value="1"/>
</dbReference>
<keyword evidence="3" id="KW-0560">Oxidoreductase</keyword>
<name>A0A5N6ZJA1_9EURO</name>
<dbReference type="Gene3D" id="3.40.605.10">
    <property type="entry name" value="Aldehyde Dehydrogenase, Chain A, domain 1"/>
    <property type="match status" value="1"/>
</dbReference>
<dbReference type="EMBL" id="ML737976">
    <property type="protein sequence ID" value="KAE8357697.1"/>
    <property type="molecule type" value="Genomic_DNA"/>
</dbReference>
<dbReference type="GO" id="GO:0016117">
    <property type="term" value="P:carotenoid biosynthetic process"/>
    <property type="evidence" value="ECO:0007669"/>
    <property type="project" value="UniProtKB-KW"/>
</dbReference>
<dbReference type="OrthoDB" id="440325at2759"/>
<evidence type="ECO:0000313" key="9">
    <source>
        <dbReference type="EMBL" id="KAE8357697.1"/>
    </source>
</evidence>
<evidence type="ECO:0000259" key="8">
    <source>
        <dbReference type="Pfam" id="PF00171"/>
    </source>
</evidence>
<dbReference type="FunFam" id="3.40.605.10:FF:000004">
    <property type="entry name" value="Aldehyde dehydrogenase"/>
    <property type="match status" value="1"/>
</dbReference>
<dbReference type="Gene3D" id="3.40.309.10">
    <property type="entry name" value="Aldehyde Dehydrogenase, Chain A, domain 2"/>
    <property type="match status" value="1"/>
</dbReference>
<gene>
    <name evidence="9" type="ORF">BDV27DRAFT_164282</name>
</gene>
<keyword evidence="7" id="KW-0472">Membrane</keyword>
<keyword evidence="7" id="KW-1133">Transmembrane helix</keyword>
<comment type="similarity">
    <text evidence="1">Belongs to the aldehyde dehydrogenase family.</text>
</comment>
<keyword evidence="10" id="KW-1185">Reference proteome</keyword>
<dbReference type="AlphaFoldDB" id="A0A5N6ZJA1"/>
<evidence type="ECO:0000313" key="10">
    <source>
        <dbReference type="Proteomes" id="UP000326268"/>
    </source>
</evidence>
<dbReference type="PANTHER" id="PTHR43570">
    <property type="entry name" value="ALDEHYDE DEHYDROGENASE"/>
    <property type="match status" value="1"/>
</dbReference>
<dbReference type="GeneID" id="43658115"/>
<dbReference type="GO" id="GO:0006081">
    <property type="term" value="P:aldehyde metabolic process"/>
    <property type="evidence" value="ECO:0007669"/>
    <property type="project" value="InterPro"/>
</dbReference>
<evidence type="ECO:0000256" key="1">
    <source>
        <dbReference type="ARBA" id="ARBA00009986"/>
    </source>
</evidence>
<dbReference type="GO" id="GO:0004029">
    <property type="term" value="F:aldehyde dehydrogenase (NAD+) activity"/>
    <property type="evidence" value="ECO:0007669"/>
    <property type="project" value="TreeGrafter"/>
</dbReference>
<dbReference type="Proteomes" id="UP000326268">
    <property type="component" value="Unassembled WGS sequence"/>
</dbReference>
<keyword evidence="2" id="KW-0125">Carotenoid biosynthesis</keyword>
<sequence>MPGTLGAASGKLPRYHPTYPTSWPWIAVRARQLLAYKVVLEGRPEEFSLTKTANNMSFSSAADFDSALATVRASFARGKTKDKKWRKRQLQQAWWMIEDNKERMQKALHKDLNKHLQETMPFEVAGCHADILYNLEHLDEWTRDEKPERTNPLNFLGGATVRKEPKGIALIIGAWNFPFTLLLGPMFDAIAAGCAVIVKPSDVATACQDLLMEIIPKYLDTDAIRCISAGAKEMGYILEHRFDHIFYTGSAAVAKFITAAAAKHLTPVTLELGGQGPAIVCPSADIKLAAKRIAATKFMNAGQICLNVNHVFVHPSVRREFVDHLMHYFDIFLGGAPELLPKYYTHIINERNFDRLERLLQNTSGNVVYSGQRNRDDLSFSPTIVTEIEIGDSLLSEELFGPILPIIDADLDTAISVINSMDHPLAIYGFSRLQKDKDRILAETLSGGVTFNDCMLHVAAKGAPFGGVGNSGMGKYHGPYGFLEFTHLRTHIDPPTWMEKLMSARYPPYTSDKLRKLYQPAKAPFDRQGNKVRWTWGWLYVLAFVVAGSVAARTGLFNTLVNSGLLAR</sequence>
<evidence type="ECO:0000256" key="3">
    <source>
        <dbReference type="ARBA" id="ARBA00023002"/>
    </source>
</evidence>
<evidence type="ECO:0000256" key="2">
    <source>
        <dbReference type="ARBA" id="ARBA00022746"/>
    </source>
</evidence>
<accession>A0A5N6ZJA1</accession>
<dbReference type="EC" id="1.2.1.82" evidence="4"/>
<keyword evidence="7" id="KW-0812">Transmembrane</keyword>
<evidence type="ECO:0000256" key="6">
    <source>
        <dbReference type="ARBA" id="ARBA00082640"/>
    </source>
</evidence>
<dbReference type="InterPro" id="IPR012394">
    <property type="entry name" value="Aldehyde_DH_NAD(P)"/>
</dbReference>
<protein>
    <recommendedName>
        <fullName evidence="5">Beta-apo-4'-carotenal oxygenase</fullName>
        <ecNumber evidence="4">1.2.1.82</ecNumber>
    </recommendedName>
    <alternativeName>
        <fullName evidence="6">Beta-apo-4'-carotenal dehydrogenase</fullName>
    </alternativeName>
</protein>
<dbReference type="SUPFAM" id="SSF53720">
    <property type="entry name" value="ALDH-like"/>
    <property type="match status" value="1"/>
</dbReference>
<dbReference type="InterPro" id="IPR016160">
    <property type="entry name" value="Ald_DH_CS_CYS"/>
</dbReference>
<dbReference type="InterPro" id="IPR015590">
    <property type="entry name" value="Aldehyde_DH_dom"/>
</dbReference>